<dbReference type="AlphaFoldDB" id="A0AAJ0H5R5"/>
<protein>
    <submittedName>
        <fullName evidence="1">Uncharacterized protein</fullName>
    </submittedName>
</protein>
<evidence type="ECO:0000313" key="1">
    <source>
        <dbReference type="EMBL" id="KAK3341161.1"/>
    </source>
</evidence>
<accession>A0AAJ0H5R5</accession>
<reference evidence="1" key="1">
    <citation type="journal article" date="2023" name="Mol. Phylogenet. Evol.">
        <title>Genome-scale phylogeny and comparative genomics of the fungal order Sordariales.</title>
        <authorList>
            <person name="Hensen N."/>
            <person name="Bonometti L."/>
            <person name="Westerberg I."/>
            <person name="Brannstrom I.O."/>
            <person name="Guillou S."/>
            <person name="Cros-Aarteil S."/>
            <person name="Calhoun S."/>
            <person name="Haridas S."/>
            <person name="Kuo A."/>
            <person name="Mondo S."/>
            <person name="Pangilinan J."/>
            <person name="Riley R."/>
            <person name="LaButti K."/>
            <person name="Andreopoulos B."/>
            <person name="Lipzen A."/>
            <person name="Chen C."/>
            <person name="Yan M."/>
            <person name="Daum C."/>
            <person name="Ng V."/>
            <person name="Clum A."/>
            <person name="Steindorff A."/>
            <person name="Ohm R.A."/>
            <person name="Martin F."/>
            <person name="Silar P."/>
            <person name="Natvig D.O."/>
            <person name="Lalanne C."/>
            <person name="Gautier V."/>
            <person name="Ament-Velasquez S.L."/>
            <person name="Kruys A."/>
            <person name="Hutchinson M.I."/>
            <person name="Powell A.J."/>
            <person name="Barry K."/>
            <person name="Miller A.N."/>
            <person name="Grigoriev I.V."/>
            <person name="Debuchy R."/>
            <person name="Gladieux P."/>
            <person name="Hiltunen Thoren M."/>
            <person name="Johannesson H."/>
        </authorList>
    </citation>
    <scope>NUCLEOTIDE SEQUENCE</scope>
    <source>
        <strain evidence="1">CBS 955.72</strain>
    </source>
</reference>
<sequence>MALGSKAHTIKTRRCWVPWLVGIGSLFPSANWVSLVTSANFVARHVTCTVPCSIAMYHNIYFIYFECQLVAGSRGLVSSLGISLLSAMSQTLCDLTS</sequence>
<reference evidence="1" key="2">
    <citation type="submission" date="2023-06" db="EMBL/GenBank/DDBJ databases">
        <authorList>
            <consortium name="Lawrence Berkeley National Laboratory"/>
            <person name="Haridas S."/>
            <person name="Hensen N."/>
            <person name="Bonometti L."/>
            <person name="Westerberg I."/>
            <person name="Brannstrom I.O."/>
            <person name="Guillou S."/>
            <person name="Cros-Aarteil S."/>
            <person name="Calhoun S."/>
            <person name="Kuo A."/>
            <person name="Mondo S."/>
            <person name="Pangilinan J."/>
            <person name="Riley R."/>
            <person name="Labutti K."/>
            <person name="Andreopoulos B."/>
            <person name="Lipzen A."/>
            <person name="Chen C."/>
            <person name="Yanf M."/>
            <person name="Daum C."/>
            <person name="Ng V."/>
            <person name="Clum A."/>
            <person name="Steindorff A."/>
            <person name="Ohm R."/>
            <person name="Martin F."/>
            <person name="Silar P."/>
            <person name="Natvig D."/>
            <person name="Lalanne C."/>
            <person name="Gautier V."/>
            <person name="Ament-Velasquez S.L."/>
            <person name="Kruys A."/>
            <person name="Hutchinson M.I."/>
            <person name="Powell A.J."/>
            <person name="Barry K."/>
            <person name="Miller A.N."/>
            <person name="Grigoriev I.V."/>
            <person name="Debuchy R."/>
            <person name="Gladieux P."/>
            <person name="Thoren M.H."/>
            <person name="Johannesson H."/>
        </authorList>
    </citation>
    <scope>NUCLEOTIDE SEQUENCE</scope>
    <source>
        <strain evidence="1">CBS 955.72</strain>
    </source>
</reference>
<comment type="caution">
    <text evidence="1">The sequence shown here is derived from an EMBL/GenBank/DDBJ whole genome shotgun (WGS) entry which is preliminary data.</text>
</comment>
<dbReference type="EMBL" id="JAUIQD010000008">
    <property type="protein sequence ID" value="KAK3341161.1"/>
    <property type="molecule type" value="Genomic_DNA"/>
</dbReference>
<proteinExistence type="predicted"/>
<organism evidence="1 2">
    <name type="scientific">Lasiosphaeria hispida</name>
    <dbReference type="NCBI Taxonomy" id="260671"/>
    <lineage>
        <taxon>Eukaryota</taxon>
        <taxon>Fungi</taxon>
        <taxon>Dikarya</taxon>
        <taxon>Ascomycota</taxon>
        <taxon>Pezizomycotina</taxon>
        <taxon>Sordariomycetes</taxon>
        <taxon>Sordariomycetidae</taxon>
        <taxon>Sordariales</taxon>
        <taxon>Lasiosphaeriaceae</taxon>
        <taxon>Lasiosphaeria</taxon>
    </lineage>
</organism>
<dbReference type="Proteomes" id="UP001275084">
    <property type="component" value="Unassembled WGS sequence"/>
</dbReference>
<evidence type="ECO:0000313" key="2">
    <source>
        <dbReference type="Proteomes" id="UP001275084"/>
    </source>
</evidence>
<gene>
    <name evidence="1" type="ORF">B0T25DRAFT_332499</name>
</gene>
<name>A0AAJ0H5R5_9PEZI</name>
<keyword evidence="2" id="KW-1185">Reference proteome</keyword>